<feature type="transmembrane region" description="Helical" evidence="5">
    <location>
        <begin position="66"/>
        <end position="87"/>
    </location>
</feature>
<protein>
    <submittedName>
        <fullName evidence="7">O-antigen ligase family protein</fullName>
    </submittedName>
</protein>
<dbReference type="PANTHER" id="PTHR37422">
    <property type="entry name" value="TEICHURONIC ACID BIOSYNTHESIS PROTEIN TUAE"/>
    <property type="match status" value="1"/>
</dbReference>
<feature type="transmembrane region" description="Helical" evidence="5">
    <location>
        <begin position="359"/>
        <end position="380"/>
    </location>
</feature>
<feature type="transmembrane region" description="Helical" evidence="5">
    <location>
        <begin position="418"/>
        <end position="438"/>
    </location>
</feature>
<feature type="transmembrane region" description="Helical" evidence="5">
    <location>
        <begin position="195"/>
        <end position="216"/>
    </location>
</feature>
<organism evidence="7 8">
    <name type="scientific">Nitratireductor mangrovi</name>
    <dbReference type="NCBI Taxonomy" id="2599600"/>
    <lineage>
        <taxon>Bacteria</taxon>
        <taxon>Pseudomonadati</taxon>
        <taxon>Pseudomonadota</taxon>
        <taxon>Alphaproteobacteria</taxon>
        <taxon>Hyphomicrobiales</taxon>
        <taxon>Phyllobacteriaceae</taxon>
        <taxon>Nitratireductor</taxon>
    </lineage>
</organism>
<evidence type="ECO:0000313" key="8">
    <source>
        <dbReference type="Proteomes" id="UP000321389"/>
    </source>
</evidence>
<dbReference type="InterPro" id="IPR051533">
    <property type="entry name" value="WaaL-like"/>
</dbReference>
<keyword evidence="2 5" id="KW-0812">Transmembrane</keyword>
<accession>A0A5B8KY82</accession>
<sequence length="448" mass="51062">MISKTPEGASRAPLHRTRMAELVVLLCTLVLVSTVWVETDLYRYVLIPLVAVGLTTYFLRQDFFPMIGPIGWACLLWPVHVALRYLWVEHIQPDSTGGSAEGVYMFTGAYLTVGYIFFLYRNRLQRLLLPFFVISLVTLLATVQLSGMLDNENTRVEFLFHNNLIHASIGAGFILIAAFCHLLWLLDRRPRELPLYWQQLFLLLAVSLFALLGIVVAASKGVWIALLAALPLACFAVWTETRGTTRLLLTVAGIVAILTMALVFGARIEHLIGNEMASAWALIVELFSGGPVREVVLNKIESGALPSTFDERMRIWWNAMSIWRLDWLFGQGIYWENLWEQTRFADIGFELMHNSYLEIAIRFGIVGLIFYAILFGWCLYQMRRATIEGLVERKLYLFLMLSFVFFLVTMTSNSNIRLAIGESYMLVVGGFGFFAYYLRQWSATQPSR</sequence>
<evidence type="ECO:0000256" key="4">
    <source>
        <dbReference type="ARBA" id="ARBA00023136"/>
    </source>
</evidence>
<evidence type="ECO:0000259" key="6">
    <source>
        <dbReference type="Pfam" id="PF04932"/>
    </source>
</evidence>
<evidence type="ECO:0000256" key="5">
    <source>
        <dbReference type="SAM" id="Phobius"/>
    </source>
</evidence>
<keyword evidence="4 5" id="KW-0472">Membrane</keyword>
<dbReference type="EMBL" id="CP042301">
    <property type="protein sequence ID" value="QDZ00532.1"/>
    <property type="molecule type" value="Genomic_DNA"/>
</dbReference>
<dbReference type="GO" id="GO:0016874">
    <property type="term" value="F:ligase activity"/>
    <property type="evidence" value="ECO:0007669"/>
    <property type="project" value="UniProtKB-KW"/>
</dbReference>
<feature type="transmembrane region" description="Helical" evidence="5">
    <location>
        <begin position="247"/>
        <end position="268"/>
    </location>
</feature>
<feature type="transmembrane region" description="Helical" evidence="5">
    <location>
        <begin position="395"/>
        <end position="412"/>
    </location>
</feature>
<evidence type="ECO:0000256" key="3">
    <source>
        <dbReference type="ARBA" id="ARBA00022989"/>
    </source>
</evidence>
<proteinExistence type="predicted"/>
<feature type="domain" description="O-antigen ligase-related" evidence="6">
    <location>
        <begin position="206"/>
        <end position="371"/>
    </location>
</feature>
<reference evidence="7" key="1">
    <citation type="submission" date="2020-04" db="EMBL/GenBank/DDBJ databases">
        <title>Nitratireductor sp. nov. isolated from mangrove soil.</title>
        <authorList>
            <person name="Ye Y."/>
        </authorList>
    </citation>
    <scope>NUCLEOTIDE SEQUENCE</scope>
    <source>
        <strain evidence="7">SY7</strain>
    </source>
</reference>
<evidence type="ECO:0000256" key="1">
    <source>
        <dbReference type="ARBA" id="ARBA00004141"/>
    </source>
</evidence>
<comment type="subcellular location">
    <subcellularLocation>
        <location evidence="1">Membrane</location>
        <topology evidence="1">Multi-pass membrane protein</topology>
    </subcellularLocation>
</comment>
<dbReference type="InterPro" id="IPR007016">
    <property type="entry name" value="O-antigen_ligase-rel_domated"/>
</dbReference>
<feature type="transmembrane region" description="Helical" evidence="5">
    <location>
        <begin position="20"/>
        <end position="36"/>
    </location>
</feature>
<gene>
    <name evidence="7" type="ORF">FQ775_09140</name>
</gene>
<feature type="transmembrane region" description="Helical" evidence="5">
    <location>
        <begin position="165"/>
        <end position="186"/>
    </location>
</feature>
<dbReference type="RefSeq" id="WP_146299180.1">
    <property type="nucleotide sequence ID" value="NZ_CP042301.2"/>
</dbReference>
<keyword evidence="3 5" id="KW-1133">Transmembrane helix</keyword>
<dbReference type="PANTHER" id="PTHR37422:SF13">
    <property type="entry name" value="LIPOPOLYSACCHARIDE BIOSYNTHESIS PROTEIN PA4999-RELATED"/>
    <property type="match status" value="1"/>
</dbReference>
<dbReference type="OrthoDB" id="259382at2"/>
<feature type="transmembrane region" description="Helical" evidence="5">
    <location>
        <begin position="222"/>
        <end position="240"/>
    </location>
</feature>
<keyword evidence="8" id="KW-1185">Reference proteome</keyword>
<keyword evidence="7" id="KW-0436">Ligase</keyword>
<dbReference type="GO" id="GO:0016020">
    <property type="term" value="C:membrane"/>
    <property type="evidence" value="ECO:0007669"/>
    <property type="project" value="UniProtKB-SubCell"/>
</dbReference>
<evidence type="ECO:0000256" key="2">
    <source>
        <dbReference type="ARBA" id="ARBA00022692"/>
    </source>
</evidence>
<feature type="transmembrane region" description="Helical" evidence="5">
    <location>
        <begin position="127"/>
        <end position="145"/>
    </location>
</feature>
<dbReference type="AlphaFoldDB" id="A0A5B8KY82"/>
<name>A0A5B8KY82_9HYPH</name>
<dbReference type="Pfam" id="PF04932">
    <property type="entry name" value="Wzy_C"/>
    <property type="match status" value="1"/>
</dbReference>
<evidence type="ECO:0000313" key="7">
    <source>
        <dbReference type="EMBL" id="QDZ00532.1"/>
    </source>
</evidence>
<dbReference type="Proteomes" id="UP000321389">
    <property type="component" value="Chromosome"/>
</dbReference>
<dbReference type="KEGG" id="niy:FQ775_09140"/>
<feature type="transmembrane region" description="Helical" evidence="5">
    <location>
        <begin position="42"/>
        <end position="59"/>
    </location>
</feature>
<feature type="transmembrane region" description="Helical" evidence="5">
    <location>
        <begin position="102"/>
        <end position="120"/>
    </location>
</feature>